<reference evidence="2" key="1">
    <citation type="journal article" date="2019" name="Int. J. Syst. Evol. Microbiol.">
        <title>The Global Catalogue of Microorganisms (GCM) 10K type strain sequencing project: providing services to taxonomists for standard genome sequencing and annotation.</title>
        <authorList>
            <consortium name="The Broad Institute Genomics Platform"/>
            <consortium name="The Broad Institute Genome Sequencing Center for Infectious Disease"/>
            <person name="Wu L."/>
            <person name="Ma J."/>
        </authorList>
    </citation>
    <scope>NUCLEOTIDE SEQUENCE [LARGE SCALE GENOMIC DNA]</scope>
    <source>
        <strain evidence="2">CGMCC 1.15103</strain>
    </source>
</reference>
<dbReference type="EMBL" id="BMHL01000011">
    <property type="protein sequence ID" value="GGC59989.1"/>
    <property type="molecule type" value="Genomic_DNA"/>
</dbReference>
<keyword evidence="2" id="KW-1185">Reference proteome</keyword>
<dbReference type="Proteomes" id="UP000602004">
    <property type="component" value="Unassembled WGS sequence"/>
</dbReference>
<accession>A0ABQ1NBS3</accession>
<name>A0ABQ1NBS3_9BURK</name>
<gene>
    <name evidence="1" type="ORF">GCM10011400_54660</name>
</gene>
<sequence>MHRNLKTPLTYCTILRDPLARQISHYWYASNGKNGDVVRGASVSATEALVRRGTLSLDEWVSESLAGKNLFTQMLSGHSVVDESSLEVARAHVRRHIAATGVCEDMSEFLLRLCGKTGLELPFFFETNKTSGAPRNRTELSETARQTFAEENRFDYALFRDVNQAIAQHAMEAGDVFSKALALVRTIQEAINQLENPYAHSSIVFGFDEAFLSNVVRVINRFDLTPIREYIAFAQSQPHITADMYDGFVDNIHDGIISGWAVNLSRPEERVPLEVCIGTDVVARGWSGEYRPDVASAGYPSAHAGFSIPLPTAASDGFHVTIANSPERLHNAGIWRQGWHCA</sequence>
<organism evidence="1 2">
    <name type="scientific">Paraburkholderia caffeinilytica</name>
    <dbReference type="NCBI Taxonomy" id="1761016"/>
    <lineage>
        <taxon>Bacteria</taxon>
        <taxon>Pseudomonadati</taxon>
        <taxon>Pseudomonadota</taxon>
        <taxon>Betaproteobacteria</taxon>
        <taxon>Burkholderiales</taxon>
        <taxon>Burkholderiaceae</taxon>
        <taxon>Paraburkholderia</taxon>
    </lineage>
</organism>
<evidence type="ECO:0000313" key="2">
    <source>
        <dbReference type="Proteomes" id="UP000602004"/>
    </source>
</evidence>
<dbReference type="Gene3D" id="3.40.50.300">
    <property type="entry name" value="P-loop containing nucleotide triphosphate hydrolases"/>
    <property type="match status" value="1"/>
</dbReference>
<comment type="caution">
    <text evidence="1">The sequence shown here is derived from an EMBL/GenBank/DDBJ whole genome shotgun (WGS) entry which is preliminary data.</text>
</comment>
<dbReference type="InterPro" id="IPR027417">
    <property type="entry name" value="P-loop_NTPase"/>
</dbReference>
<evidence type="ECO:0008006" key="3">
    <source>
        <dbReference type="Google" id="ProtNLM"/>
    </source>
</evidence>
<proteinExistence type="predicted"/>
<evidence type="ECO:0000313" key="1">
    <source>
        <dbReference type="EMBL" id="GGC59989.1"/>
    </source>
</evidence>
<protein>
    <recommendedName>
        <fullName evidence="3">Sulfotransferase family protein</fullName>
    </recommendedName>
</protein>